<keyword evidence="1" id="KW-1133">Transmembrane helix</keyword>
<sequence length="43" mass="4726">MSSTQILITIAVYFAVLILISFIVGRKGDSATFFRGNRSSRGM</sequence>
<evidence type="ECO:0000313" key="2">
    <source>
        <dbReference type="EMBL" id="GAL00817.1"/>
    </source>
</evidence>
<proteinExistence type="predicted"/>
<evidence type="ECO:0008006" key="4">
    <source>
        <dbReference type="Google" id="ProtNLM"/>
    </source>
</evidence>
<gene>
    <name evidence="2" type="ORF">JCM19314_43</name>
</gene>
<dbReference type="Proteomes" id="UP000029226">
    <property type="component" value="Unassembled WGS sequence"/>
</dbReference>
<dbReference type="EMBL" id="BBMM01000007">
    <property type="protein sequence ID" value="GAL00817.1"/>
    <property type="molecule type" value="Genomic_DNA"/>
</dbReference>
<accession>A0A090QZF3</accession>
<evidence type="ECO:0000313" key="3">
    <source>
        <dbReference type="Proteomes" id="UP000029226"/>
    </source>
</evidence>
<reference evidence="2 3" key="1">
    <citation type="journal article" date="2014" name="Genome Announc.">
        <title>Draft Genome Sequences of Marine Flavobacterium Nonlabens Strains NR17, NR24, NR27, NR32, NR33, and Ara13.</title>
        <authorList>
            <person name="Nakanishi M."/>
            <person name="Meirelles P."/>
            <person name="Suzuki R."/>
            <person name="Takatani N."/>
            <person name="Mino S."/>
            <person name="Suda W."/>
            <person name="Oshima K."/>
            <person name="Hattori M."/>
            <person name="Ohkuma M."/>
            <person name="Hosokawa M."/>
            <person name="Miyashita K."/>
            <person name="Thompson F.L."/>
            <person name="Niwa A."/>
            <person name="Sawabe T."/>
            <person name="Sawabe T."/>
        </authorList>
    </citation>
    <scope>NUCLEOTIDE SEQUENCE [LARGE SCALE GENOMIC DNA]</scope>
    <source>
        <strain evidence="3">JCM19314</strain>
    </source>
</reference>
<organism evidence="2 3">
    <name type="scientific">Nonlabens ulvanivorans</name>
    <name type="common">Persicivirga ulvanivorans</name>
    <dbReference type="NCBI Taxonomy" id="906888"/>
    <lineage>
        <taxon>Bacteria</taxon>
        <taxon>Pseudomonadati</taxon>
        <taxon>Bacteroidota</taxon>
        <taxon>Flavobacteriia</taxon>
        <taxon>Flavobacteriales</taxon>
        <taxon>Flavobacteriaceae</taxon>
        <taxon>Nonlabens</taxon>
    </lineage>
</organism>
<keyword evidence="1" id="KW-0472">Membrane</keyword>
<feature type="transmembrane region" description="Helical" evidence="1">
    <location>
        <begin position="6"/>
        <end position="25"/>
    </location>
</feature>
<name>A0A090QZF3_NONUL</name>
<evidence type="ECO:0000256" key="1">
    <source>
        <dbReference type="SAM" id="Phobius"/>
    </source>
</evidence>
<comment type="caution">
    <text evidence="2">The sequence shown here is derived from an EMBL/GenBank/DDBJ whole genome shotgun (WGS) entry which is preliminary data.</text>
</comment>
<dbReference type="AlphaFoldDB" id="A0A090QZF3"/>
<keyword evidence="1" id="KW-0812">Transmembrane</keyword>
<protein>
    <recommendedName>
        <fullName evidence="4">Sodium-solute symporter</fullName>
    </recommendedName>
</protein>